<organism evidence="2 3">
    <name type="scientific">Rhodoblastus acidophilus</name>
    <name type="common">Rhodopseudomonas acidophila</name>
    <dbReference type="NCBI Taxonomy" id="1074"/>
    <lineage>
        <taxon>Bacteria</taxon>
        <taxon>Pseudomonadati</taxon>
        <taxon>Pseudomonadota</taxon>
        <taxon>Alphaproteobacteria</taxon>
        <taxon>Hyphomicrobiales</taxon>
        <taxon>Rhodoblastaceae</taxon>
        <taxon>Rhodoblastus</taxon>
    </lineage>
</organism>
<dbReference type="AlphaFoldDB" id="A0A212SDB9"/>
<dbReference type="Proteomes" id="UP000198418">
    <property type="component" value="Unassembled WGS sequence"/>
</dbReference>
<evidence type="ECO:0000256" key="1">
    <source>
        <dbReference type="SAM" id="Phobius"/>
    </source>
</evidence>
<accession>A0A212SDB9</accession>
<evidence type="ECO:0000313" key="3">
    <source>
        <dbReference type="Proteomes" id="UP000198418"/>
    </source>
</evidence>
<keyword evidence="1" id="KW-1133">Transmembrane helix</keyword>
<reference evidence="3" key="1">
    <citation type="submission" date="2017-06" db="EMBL/GenBank/DDBJ databases">
        <authorList>
            <person name="Varghese N."/>
            <person name="Submissions S."/>
        </authorList>
    </citation>
    <scope>NUCLEOTIDE SEQUENCE [LARGE SCALE GENOMIC DNA]</scope>
    <source>
        <strain evidence="3">DSM 137</strain>
    </source>
</reference>
<keyword evidence="1" id="KW-0472">Membrane</keyword>
<dbReference type="EMBL" id="FYDG01000028">
    <property type="protein sequence ID" value="SNB83600.1"/>
    <property type="molecule type" value="Genomic_DNA"/>
</dbReference>
<evidence type="ECO:0000313" key="2">
    <source>
        <dbReference type="EMBL" id="SNB83600.1"/>
    </source>
</evidence>
<proteinExistence type="predicted"/>
<keyword evidence="3" id="KW-1185">Reference proteome</keyword>
<protein>
    <submittedName>
        <fullName evidence="2">Uncharacterized protein</fullName>
    </submittedName>
</protein>
<gene>
    <name evidence="2" type="ORF">SAMN06265338_1284</name>
</gene>
<keyword evidence="1" id="KW-0812">Transmembrane</keyword>
<feature type="transmembrane region" description="Helical" evidence="1">
    <location>
        <begin position="30"/>
        <end position="58"/>
    </location>
</feature>
<name>A0A212SDB9_RHOAC</name>
<sequence length="127" mass="13696">MSLSTAYALGDVLSLKHSLHRKPSDAKGFYIVYCGLIVLAAGLVLTPGAPLGLLHVLVDEQGLERRRRWVEAWPFEQGDAGLLKFGRQKAVRIAAGGGEIAVAARAVAEPVQRNEAVLRICRHGELS</sequence>